<evidence type="ECO:0000313" key="1">
    <source>
        <dbReference type="EMBL" id="KAH7833250.1"/>
    </source>
</evidence>
<accession>A0ACB7WYC7</accession>
<keyword evidence="2" id="KW-1185">Reference proteome</keyword>
<gene>
    <name evidence="1" type="ORF">Vadar_004516</name>
</gene>
<dbReference type="Proteomes" id="UP000828048">
    <property type="component" value="Chromosome 2"/>
</dbReference>
<dbReference type="EMBL" id="CM037152">
    <property type="protein sequence ID" value="KAH7833250.1"/>
    <property type="molecule type" value="Genomic_DNA"/>
</dbReference>
<comment type="caution">
    <text evidence="1">The sequence shown here is derived from an EMBL/GenBank/DDBJ whole genome shotgun (WGS) entry which is preliminary data.</text>
</comment>
<evidence type="ECO:0000313" key="2">
    <source>
        <dbReference type="Proteomes" id="UP000828048"/>
    </source>
</evidence>
<reference evidence="1 2" key="1">
    <citation type="journal article" date="2021" name="Hortic Res">
        <title>High-quality reference genome and annotation aids understanding of berry development for evergreen blueberry (Vaccinium darrowii).</title>
        <authorList>
            <person name="Yu J."/>
            <person name="Hulse-Kemp A.M."/>
            <person name="Babiker E."/>
            <person name="Staton M."/>
        </authorList>
    </citation>
    <scope>NUCLEOTIDE SEQUENCE [LARGE SCALE GENOMIC DNA]</scope>
    <source>
        <strain evidence="2">cv. NJ 8807/NJ 8810</strain>
        <tissue evidence="1">Young leaf</tissue>
    </source>
</reference>
<organism evidence="1 2">
    <name type="scientific">Vaccinium darrowii</name>
    <dbReference type="NCBI Taxonomy" id="229202"/>
    <lineage>
        <taxon>Eukaryota</taxon>
        <taxon>Viridiplantae</taxon>
        <taxon>Streptophyta</taxon>
        <taxon>Embryophyta</taxon>
        <taxon>Tracheophyta</taxon>
        <taxon>Spermatophyta</taxon>
        <taxon>Magnoliopsida</taxon>
        <taxon>eudicotyledons</taxon>
        <taxon>Gunneridae</taxon>
        <taxon>Pentapetalae</taxon>
        <taxon>asterids</taxon>
        <taxon>Ericales</taxon>
        <taxon>Ericaceae</taxon>
        <taxon>Vaccinioideae</taxon>
        <taxon>Vaccinieae</taxon>
        <taxon>Vaccinium</taxon>
    </lineage>
</organism>
<protein>
    <submittedName>
        <fullName evidence="1">Uncharacterized protein</fullName>
    </submittedName>
</protein>
<sequence>MYSTEFGIIVRQFASLQEKSWEAVSQVAKEMFIAHIREKFNLPEAPYVNRAILRAMEEADWTYLCNLWQDTIYVGKCNKYKASRSKPRIHHVAGSKPFYKVKNDMKKKKKIVNPDLPELWKETHYSEKRNCWTDGSQTVYDKLKETKDQSIENGSVPLTDEELSCAVLGPKPGYIRGLGHGPKPSLTKSGQASRAQLIRDAEEAREAAAAAERKCDEALAEAAQTRKNTEQLSETMANMQSQINLLLQLNGRSMPSNDANCSTNYGDLLGDEDAMEF</sequence>
<name>A0ACB7WYC7_9ERIC</name>
<proteinExistence type="predicted"/>